<evidence type="ECO:0000256" key="1">
    <source>
        <dbReference type="SAM" id="SignalP"/>
    </source>
</evidence>
<protein>
    <submittedName>
        <fullName evidence="2">Uncharacterized protein</fullName>
    </submittedName>
</protein>
<keyword evidence="1" id="KW-0732">Signal</keyword>
<gene>
    <name evidence="2" type="ORF">ZT3D7_G6718</name>
</gene>
<dbReference type="AlphaFoldDB" id="A0A1X7RW00"/>
<dbReference type="EMBL" id="LT853697">
    <property type="protein sequence ID" value="SMQ51565.1"/>
    <property type="molecule type" value="Genomic_DNA"/>
</dbReference>
<organism evidence="2 3">
    <name type="scientific">Zymoseptoria tritici (strain ST99CH_3D7)</name>
    <dbReference type="NCBI Taxonomy" id="1276538"/>
    <lineage>
        <taxon>Eukaryota</taxon>
        <taxon>Fungi</taxon>
        <taxon>Dikarya</taxon>
        <taxon>Ascomycota</taxon>
        <taxon>Pezizomycotina</taxon>
        <taxon>Dothideomycetes</taxon>
        <taxon>Dothideomycetidae</taxon>
        <taxon>Mycosphaerellales</taxon>
        <taxon>Mycosphaerellaceae</taxon>
        <taxon>Zymoseptoria</taxon>
    </lineage>
</organism>
<dbReference type="Proteomes" id="UP000215127">
    <property type="component" value="Chromosome 6"/>
</dbReference>
<name>A0A1X7RW00_ZYMT9</name>
<feature type="chain" id="PRO_5012507833" evidence="1">
    <location>
        <begin position="17"/>
        <end position="126"/>
    </location>
</feature>
<reference evidence="2 3" key="1">
    <citation type="submission" date="2016-06" db="EMBL/GenBank/DDBJ databases">
        <authorList>
            <person name="Kjaerup R.B."/>
            <person name="Dalgaard T.S."/>
            <person name="Juul-Madsen H.R."/>
        </authorList>
    </citation>
    <scope>NUCLEOTIDE SEQUENCE [LARGE SCALE GENOMIC DNA]</scope>
</reference>
<accession>A0A1X7RW00</accession>
<evidence type="ECO:0000313" key="2">
    <source>
        <dbReference type="EMBL" id="SMQ51565.1"/>
    </source>
</evidence>
<feature type="signal peptide" evidence="1">
    <location>
        <begin position="1"/>
        <end position="16"/>
    </location>
</feature>
<evidence type="ECO:0000313" key="3">
    <source>
        <dbReference type="Proteomes" id="UP000215127"/>
    </source>
</evidence>
<proteinExistence type="predicted"/>
<sequence>MRSLTTAILFAAAAMAIDEYDIVSTCPAPISDRYRYFVDSGNCFILRAGTAGSVGDFAYNSFCCVTSTNKCFYNQRNTPDIKTPADCADGQPAGCANTWILLRRLRRRQVFVRQPRAMVGMWGNGK</sequence>
<keyword evidence="3" id="KW-1185">Reference proteome</keyword>